<dbReference type="InterPro" id="IPR023214">
    <property type="entry name" value="HAD_sf"/>
</dbReference>
<dbReference type="Gene3D" id="3.30.1240.10">
    <property type="match status" value="1"/>
</dbReference>
<dbReference type="Pfam" id="PF08282">
    <property type="entry name" value="Hydrolase_3"/>
    <property type="match status" value="1"/>
</dbReference>
<dbReference type="SUPFAM" id="SSF56784">
    <property type="entry name" value="HAD-like"/>
    <property type="match status" value="1"/>
</dbReference>
<dbReference type="InterPro" id="IPR006379">
    <property type="entry name" value="HAD-SF_hydro_IIB"/>
</dbReference>
<dbReference type="Gene3D" id="3.40.50.1000">
    <property type="entry name" value="HAD superfamily/HAD-like"/>
    <property type="match status" value="1"/>
</dbReference>
<organism evidence="1 2">
    <name type="scientific">Luteolibacter soli</name>
    <dbReference type="NCBI Taxonomy" id="3135280"/>
    <lineage>
        <taxon>Bacteria</taxon>
        <taxon>Pseudomonadati</taxon>
        <taxon>Verrucomicrobiota</taxon>
        <taxon>Verrucomicrobiia</taxon>
        <taxon>Verrucomicrobiales</taxon>
        <taxon>Verrucomicrobiaceae</taxon>
        <taxon>Luteolibacter</taxon>
    </lineage>
</organism>
<dbReference type="NCBIfam" id="TIGR01484">
    <property type="entry name" value="HAD-SF-IIB"/>
    <property type="match status" value="1"/>
</dbReference>
<name>A0ABU9AVC2_9BACT</name>
<protein>
    <submittedName>
        <fullName evidence="1">Cof-type HAD-IIB family hydrolase</fullName>
    </submittedName>
</protein>
<accession>A0ABU9AVC2</accession>
<dbReference type="EMBL" id="JBBUKT010000005">
    <property type="protein sequence ID" value="MEK7951702.1"/>
    <property type="molecule type" value="Genomic_DNA"/>
</dbReference>
<gene>
    <name evidence="1" type="ORF">WKV53_14385</name>
</gene>
<dbReference type="PANTHER" id="PTHR10000">
    <property type="entry name" value="PHOSPHOSERINE PHOSPHATASE"/>
    <property type="match status" value="1"/>
</dbReference>
<dbReference type="RefSeq" id="WP_341405375.1">
    <property type="nucleotide sequence ID" value="NZ_JBBUKT010000005.1"/>
</dbReference>
<evidence type="ECO:0000313" key="2">
    <source>
        <dbReference type="Proteomes" id="UP001371305"/>
    </source>
</evidence>
<dbReference type="Proteomes" id="UP001371305">
    <property type="component" value="Unassembled WGS sequence"/>
</dbReference>
<dbReference type="PANTHER" id="PTHR10000:SF8">
    <property type="entry name" value="HAD SUPERFAMILY HYDROLASE-LIKE, TYPE 3"/>
    <property type="match status" value="1"/>
</dbReference>
<dbReference type="InterPro" id="IPR036412">
    <property type="entry name" value="HAD-like_sf"/>
</dbReference>
<proteinExistence type="predicted"/>
<dbReference type="GO" id="GO:0016787">
    <property type="term" value="F:hydrolase activity"/>
    <property type="evidence" value="ECO:0007669"/>
    <property type="project" value="UniProtKB-KW"/>
</dbReference>
<comment type="caution">
    <text evidence="1">The sequence shown here is derived from an EMBL/GenBank/DDBJ whole genome shotgun (WGS) entry which is preliminary data.</text>
</comment>
<evidence type="ECO:0000313" key="1">
    <source>
        <dbReference type="EMBL" id="MEK7951702.1"/>
    </source>
</evidence>
<dbReference type="InterPro" id="IPR000150">
    <property type="entry name" value="Cof"/>
</dbReference>
<dbReference type="NCBIfam" id="TIGR00099">
    <property type="entry name" value="Cof-subfamily"/>
    <property type="match status" value="1"/>
</dbReference>
<keyword evidence="1" id="KW-0378">Hydrolase</keyword>
<sequence length="273" mass="30210">MTNNTTTLRLAAIDLDGTLLGPDHHISPENHAAIDRLARAGLEIVLATGRHHRSTAPYARQLPQVRWIVSSQGAEVATADRTAIVASNFLRPAHLHTLIHAAHQRRETFTPIYYTADEVFTVTPPNDHVYDYALVSGRMPARITPDQLLPMQVQKVIWLGDPAPIASLRTDPTLTTLHQQLQGVQTMDHLYEFMPLETTKAWGLRILTQNLRITPQEVVAFGDAENDIPMFHWAGLSYAMPHGWPNALTSATRTAPAGPPHTAFARAVDQLLS</sequence>
<reference evidence="1 2" key="1">
    <citation type="submission" date="2024-04" db="EMBL/GenBank/DDBJ databases">
        <title>Luteolibacter sp. isolated from soil.</title>
        <authorList>
            <person name="An J."/>
        </authorList>
    </citation>
    <scope>NUCLEOTIDE SEQUENCE [LARGE SCALE GENOMIC DNA]</scope>
    <source>
        <strain evidence="1 2">Y139</strain>
    </source>
</reference>
<keyword evidence="2" id="KW-1185">Reference proteome</keyword>